<keyword evidence="3" id="KW-1185">Reference proteome</keyword>
<keyword evidence="1" id="KW-0472">Membrane</keyword>
<sequence length="182" mass="19648">MGTVSQQDSEELVVPYDAQAAQDRVQRWQRMVRSRLISLGLSVVLLIVIFVWQRDRLMANPGPTFAVYGVVLLIGIGWLVGTLIALRAARRAAAGVGSGVALRVNRRGVEIAGQQVGWHQLASLGTTKGSWPVGPELRVRRNDGAEVAVPLEQLAIRPATLDGTVRAYSGGRFGVDLEALDI</sequence>
<evidence type="ECO:0008006" key="4">
    <source>
        <dbReference type="Google" id="ProtNLM"/>
    </source>
</evidence>
<organism evidence="2 3">
    <name type="scientific">Microlunatus soli</name>
    <dbReference type="NCBI Taxonomy" id="630515"/>
    <lineage>
        <taxon>Bacteria</taxon>
        <taxon>Bacillati</taxon>
        <taxon>Actinomycetota</taxon>
        <taxon>Actinomycetes</taxon>
        <taxon>Propionibacteriales</taxon>
        <taxon>Propionibacteriaceae</taxon>
        <taxon>Microlunatus</taxon>
    </lineage>
</organism>
<feature type="transmembrane region" description="Helical" evidence="1">
    <location>
        <begin position="65"/>
        <end position="86"/>
    </location>
</feature>
<reference evidence="2 3" key="1">
    <citation type="submission" date="2016-10" db="EMBL/GenBank/DDBJ databases">
        <authorList>
            <person name="de Groot N.N."/>
        </authorList>
    </citation>
    <scope>NUCLEOTIDE SEQUENCE [LARGE SCALE GENOMIC DNA]</scope>
    <source>
        <strain evidence="2 3">DSM 21800</strain>
    </source>
</reference>
<dbReference type="EMBL" id="LT629772">
    <property type="protein sequence ID" value="SDS86393.1"/>
    <property type="molecule type" value="Genomic_DNA"/>
</dbReference>
<evidence type="ECO:0000313" key="2">
    <source>
        <dbReference type="EMBL" id="SDS86393.1"/>
    </source>
</evidence>
<dbReference type="AlphaFoldDB" id="A0A1H1VNT2"/>
<feature type="transmembrane region" description="Helical" evidence="1">
    <location>
        <begin position="36"/>
        <end position="53"/>
    </location>
</feature>
<protein>
    <recommendedName>
        <fullName evidence="4">PH domain-containing protein</fullName>
    </recommendedName>
</protein>
<evidence type="ECO:0000313" key="3">
    <source>
        <dbReference type="Proteomes" id="UP000199103"/>
    </source>
</evidence>
<keyword evidence="1" id="KW-0812">Transmembrane</keyword>
<dbReference type="STRING" id="630515.SAMN04489812_3289"/>
<dbReference type="Proteomes" id="UP000199103">
    <property type="component" value="Chromosome I"/>
</dbReference>
<name>A0A1H1VNT2_9ACTN</name>
<gene>
    <name evidence="2" type="ORF">SAMN04489812_3289</name>
</gene>
<evidence type="ECO:0000256" key="1">
    <source>
        <dbReference type="SAM" id="Phobius"/>
    </source>
</evidence>
<accession>A0A1H1VNT2</accession>
<proteinExistence type="predicted"/>
<keyword evidence="1" id="KW-1133">Transmembrane helix</keyword>